<dbReference type="Proteomes" id="UP000024635">
    <property type="component" value="Unassembled WGS sequence"/>
</dbReference>
<dbReference type="InterPro" id="IPR053317">
    <property type="entry name" value="Tubulin_polyglutamylase"/>
</dbReference>
<keyword evidence="3" id="KW-1185">Reference proteome</keyword>
<dbReference type="PANTHER" id="PTHR47113:SF1">
    <property type="entry name" value="LD09343P"/>
    <property type="match status" value="1"/>
</dbReference>
<accession>A0A016X283</accession>
<evidence type="ECO:0000313" key="3">
    <source>
        <dbReference type="Proteomes" id="UP000024635"/>
    </source>
</evidence>
<dbReference type="SUPFAM" id="SSF56059">
    <property type="entry name" value="Glutathione synthetase ATP-binding domain-like"/>
    <property type="match status" value="1"/>
</dbReference>
<evidence type="ECO:0000313" key="2">
    <source>
        <dbReference type="EMBL" id="EYC46179.1"/>
    </source>
</evidence>
<dbReference type="STRING" id="53326.A0A016X283"/>
<reference evidence="3" key="1">
    <citation type="journal article" date="2015" name="Nat. Genet.">
        <title>The genome and transcriptome of the zoonotic hookworm Ancylostoma ceylanicum identify infection-specific gene families.</title>
        <authorList>
            <person name="Schwarz E.M."/>
            <person name="Hu Y."/>
            <person name="Antoshechkin I."/>
            <person name="Miller M.M."/>
            <person name="Sternberg P.W."/>
            <person name="Aroian R.V."/>
        </authorList>
    </citation>
    <scope>NUCLEOTIDE SEQUENCE</scope>
    <source>
        <strain evidence="3">HY135</strain>
    </source>
</reference>
<dbReference type="EMBL" id="JARK01000005">
    <property type="protein sequence ID" value="EYC46179.1"/>
    <property type="molecule type" value="Genomic_DNA"/>
</dbReference>
<sequence>MSIETLTLGPLNDALKRPSTLHFHRFCAKDYNPFDVDDVDKYVVGDDYTPVWEIPSLKRHFIDQKLGWKGTLDAYLRLKGMDPQRIWKQIDHVIAEVFQSQQAKMLHALKSVPSKARFFELSRFDFMVDADLNVHLLEANMSPNLSSGHFAQNQILYEEVLLNLFSLVGIASAFTQDAREEIRARNSAENFVVPDHNIHVPLADCLSSACSSCDAKMECQLCASCMTPTTLSFLEQTFVEHVNRRGMKMLSFDYDKQKPTTREDHLLWLWRRAKCNDDCSWC</sequence>
<evidence type="ECO:0000256" key="1">
    <source>
        <dbReference type="ARBA" id="ARBA00006820"/>
    </source>
</evidence>
<dbReference type="Gene3D" id="3.30.470.20">
    <property type="entry name" value="ATP-grasp fold, B domain"/>
    <property type="match status" value="1"/>
</dbReference>
<dbReference type="GO" id="GO:0019098">
    <property type="term" value="P:reproductive behavior"/>
    <property type="evidence" value="ECO:0007669"/>
    <property type="project" value="UniProtKB-ARBA"/>
</dbReference>
<name>A0A016X283_9BILA</name>
<dbReference type="PROSITE" id="PS51221">
    <property type="entry name" value="TTL"/>
    <property type="match status" value="1"/>
</dbReference>
<dbReference type="PANTHER" id="PTHR47113">
    <property type="entry name" value="LD09343P"/>
    <property type="match status" value="1"/>
</dbReference>
<dbReference type="OrthoDB" id="202825at2759"/>
<dbReference type="InterPro" id="IPR004344">
    <property type="entry name" value="TTL/TTLL_fam"/>
</dbReference>
<protein>
    <recommendedName>
        <fullName evidence="4">Tubulin-tyrosine ligase family protein</fullName>
    </recommendedName>
</protein>
<proteinExistence type="inferred from homology"/>
<comment type="similarity">
    <text evidence="1">Belongs to the tubulin--tyrosine ligase family.</text>
</comment>
<dbReference type="AlphaFoldDB" id="A0A016X283"/>
<gene>
    <name evidence="2" type="primary">Acey_s0405.g870</name>
    <name evidence="2" type="synonym">Acey-ttll-15</name>
    <name evidence="2" type="ORF">Y032_0405g870</name>
</gene>
<comment type="caution">
    <text evidence="2">The sequence shown here is derived from an EMBL/GenBank/DDBJ whole genome shotgun (WGS) entry which is preliminary data.</text>
</comment>
<organism evidence="2 3">
    <name type="scientific">Ancylostoma ceylanicum</name>
    <dbReference type="NCBI Taxonomy" id="53326"/>
    <lineage>
        <taxon>Eukaryota</taxon>
        <taxon>Metazoa</taxon>
        <taxon>Ecdysozoa</taxon>
        <taxon>Nematoda</taxon>
        <taxon>Chromadorea</taxon>
        <taxon>Rhabditida</taxon>
        <taxon>Rhabditina</taxon>
        <taxon>Rhabditomorpha</taxon>
        <taxon>Strongyloidea</taxon>
        <taxon>Ancylostomatidae</taxon>
        <taxon>Ancylostomatinae</taxon>
        <taxon>Ancylostoma</taxon>
    </lineage>
</organism>
<dbReference type="Pfam" id="PF03133">
    <property type="entry name" value="TTL"/>
    <property type="match status" value="1"/>
</dbReference>
<evidence type="ECO:0008006" key="4">
    <source>
        <dbReference type="Google" id="ProtNLM"/>
    </source>
</evidence>